<dbReference type="InterPro" id="IPR011049">
    <property type="entry name" value="Serralysin-like_metalloprot_C"/>
</dbReference>
<evidence type="ECO:0000256" key="4">
    <source>
        <dbReference type="ARBA" id="ARBA00023180"/>
    </source>
</evidence>
<evidence type="ECO:0000256" key="1">
    <source>
        <dbReference type="ARBA" id="ARBA00004167"/>
    </source>
</evidence>
<dbReference type="SUPFAM" id="SSF51120">
    <property type="entry name" value="beta-Roll"/>
    <property type="match status" value="2"/>
</dbReference>
<dbReference type="GO" id="GO:0005509">
    <property type="term" value="F:calcium ion binding"/>
    <property type="evidence" value="ECO:0007669"/>
    <property type="project" value="InterPro"/>
</dbReference>
<organism evidence="6 7">
    <name type="scientific">Rhizobium subbaraonis</name>
    <dbReference type="NCBI Taxonomy" id="908946"/>
    <lineage>
        <taxon>Bacteria</taxon>
        <taxon>Pseudomonadati</taxon>
        <taxon>Pseudomonadota</taxon>
        <taxon>Alphaproteobacteria</taxon>
        <taxon>Hyphomicrobiales</taxon>
        <taxon>Rhizobiaceae</taxon>
        <taxon>Rhizobium/Agrobacterium group</taxon>
        <taxon>Rhizobium</taxon>
    </lineage>
</organism>
<feature type="domain" description="Cadherin" evidence="5">
    <location>
        <begin position="366"/>
        <end position="467"/>
    </location>
</feature>
<protein>
    <submittedName>
        <fullName evidence="6">Hemolysin type calcium-binding protein</fullName>
    </submittedName>
</protein>
<feature type="domain" description="Cadherin" evidence="5">
    <location>
        <begin position="276"/>
        <end position="366"/>
    </location>
</feature>
<dbReference type="AlphaFoldDB" id="A0A285V499"/>
<dbReference type="GO" id="GO:0007156">
    <property type="term" value="P:homophilic cell adhesion via plasma membrane adhesion molecules"/>
    <property type="evidence" value="ECO:0007669"/>
    <property type="project" value="InterPro"/>
</dbReference>
<evidence type="ECO:0000256" key="2">
    <source>
        <dbReference type="ARBA" id="ARBA00022692"/>
    </source>
</evidence>
<evidence type="ECO:0000313" key="7">
    <source>
        <dbReference type="Proteomes" id="UP000219167"/>
    </source>
</evidence>
<keyword evidence="3" id="KW-0472">Membrane</keyword>
<sequence length="515" mass="53209">MTITIKLTAKLGSSKGVDFNTEYAKFFSGLVPTGWPYILGGTTNFQGDQIVLLDKIVSGKESETKAIILDGKNFDYYFNDHTLSGTLTTVRLSTLGDSYNSSNGSFDLEDGHITNVLTPIEISGLNISNAKGAKGAMHEVIYGLMGGGHDSGGVSQVAALNAFVWGQGHNVVGSAGTDTYTGTKYDDTLRGNGGNDVLDGGAGKDVAVYAGAKSNYTLTKNADGTVTVKDNRSGANDGRDTLKNIEIAKFSDGSVDLTKLGSTNLAPTSLALSGTSVKENVAVGTTVGTLSAKDPEGKTLTYKLTDNAGGLFKLSGTKLVTAKAVDYEAVKSGKVTVEVSDGVNKVAKTFTIAIEDVDDANKAPTSLSLSKSSVKENVKTGTTVGTFSAVDPEGKALTYKLTDTADGLFKLSGTKLVTAKAIDYEKVQKDTVTVAASDGVNTVSKTFTITVADRVETIAGTAKSETLKGGIGVDLIKGGAGNDKLYGYAGNDHLKGDKGNDVLIGGKGADRLDGG</sequence>
<name>A0A285V499_9HYPH</name>
<dbReference type="Pfam" id="PF06438">
    <property type="entry name" value="HasA"/>
    <property type="match status" value="1"/>
</dbReference>
<proteinExistence type="predicted"/>
<dbReference type="Pfam" id="PF00353">
    <property type="entry name" value="HemolysinCabind"/>
    <property type="match status" value="2"/>
</dbReference>
<dbReference type="CDD" id="cd11304">
    <property type="entry name" value="Cadherin_repeat"/>
    <property type="match status" value="2"/>
</dbReference>
<dbReference type="PRINTS" id="PR00313">
    <property type="entry name" value="CABNDNGRPT"/>
</dbReference>
<feature type="non-terminal residue" evidence="6">
    <location>
        <position position="515"/>
    </location>
</feature>
<dbReference type="PROSITE" id="PS50268">
    <property type="entry name" value="CADHERIN_2"/>
    <property type="match status" value="2"/>
</dbReference>
<dbReference type="Proteomes" id="UP000219167">
    <property type="component" value="Unassembled WGS sequence"/>
</dbReference>
<accession>A0A285V499</accession>
<keyword evidence="2" id="KW-0812">Transmembrane</keyword>
<gene>
    <name evidence="6" type="ORF">SAMN05892877_1671</name>
</gene>
<dbReference type="InterPro" id="IPR036912">
    <property type="entry name" value="HasA_haem-bd_sf"/>
</dbReference>
<dbReference type="GO" id="GO:0005886">
    <property type="term" value="C:plasma membrane"/>
    <property type="evidence" value="ECO:0007669"/>
    <property type="project" value="TreeGrafter"/>
</dbReference>
<dbReference type="Gene3D" id="2.60.40.60">
    <property type="entry name" value="Cadherins"/>
    <property type="match status" value="2"/>
</dbReference>
<dbReference type="InterPro" id="IPR001343">
    <property type="entry name" value="Hemolysn_Ca-bd"/>
</dbReference>
<dbReference type="SUPFAM" id="SSF49313">
    <property type="entry name" value="Cadherin-like"/>
    <property type="match status" value="2"/>
</dbReference>
<dbReference type="SMART" id="SM00112">
    <property type="entry name" value="CA"/>
    <property type="match status" value="2"/>
</dbReference>
<dbReference type="PRINTS" id="PR00205">
    <property type="entry name" value="CADHERIN"/>
</dbReference>
<keyword evidence="4" id="KW-0325">Glycoprotein</keyword>
<evidence type="ECO:0000313" key="6">
    <source>
        <dbReference type="EMBL" id="SOC48438.1"/>
    </source>
</evidence>
<dbReference type="PROSITE" id="PS00330">
    <property type="entry name" value="HEMOLYSIN_CALCIUM"/>
    <property type="match status" value="2"/>
</dbReference>
<dbReference type="PANTHER" id="PTHR24028">
    <property type="entry name" value="CADHERIN-87A"/>
    <property type="match status" value="1"/>
</dbReference>
<dbReference type="InterPro" id="IPR015919">
    <property type="entry name" value="Cadherin-like_sf"/>
</dbReference>
<keyword evidence="3" id="KW-1133">Transmembrane helix</keyword>
<reference evidence="6 7" key="1">
    <citation type="submission" date="2017-08" db="EMBL/GenBank/DDBJ databases">
        <authorList>
            <person name="de Groot N.N."/>
        </authorList>
    </citation>
    <scope>NUCLEOTIDE SEQUENCE [LARGE SCALE GENOMIC DNA]</scope>
    <source>
        <strain evidence="6 7">JC85</strain>
    </source>
</reference>
<dbReference type="InterPro" id="IPR002126">
    <property type="entry name" value="Cadherin-like_dom"/>
</dbReference>
<evidence type="ECO:0000259" key="5">
    <source>
        <dbReference type="PROSITE" id="PS50268"/>
    </source>
</evidence>
<dbReference type="InterPro" id="IPR010495">
    <property type="entry name" value="HasA_haem-bd"/>
</dbReference>
<dbReference type="Gene3D" id="3.30.1500.10">
    <property type="entry name" value="Haem-binding HasA"/>
    <property type="match status" value="1"/>
</dbReference>
<dbReference type="SUPFAM" id="SSF54621">
    <property type="entry name" value="Heme-binding protein A (HasA)"/>
    <property type="match status" value="1"/>
</dbReference>
<dbReference type="PANTHER" id="PTHR24028:SF316">
    <property type="entry name" value="NEURAL-CADHERIN-LIKE"/>
    <property type="match status" value="1"/>
</dbReference>
<keyword evidence="7" id="KW-1185">Reference proteome</keyword>
<dbReference type="InterPro" id="IPR018511">
    <property type="entry name" value="Hemolysin-typ_Ca-bd_CS"/>
</dbReference>
<dbReference type="EMBL" id="OBQD01000067">
    <property type="protein sequence ID" value="SOC48438.1"/>
    <property type="molecule type" value="Genomic_DNA"/>
</dbReference>
<comment type="subcellular location">
    <subcellularLocation>
        <location evidence="1">Membrane</location>
        <topology evidence="1">Single-pass membrane protein</topology>
    </subcellularLocation>
</comment>
<dbReference type="RefSeq" id="WP_280952716.1">
    <property type="nucleotide sequence ID" value="NZ_OBQD01000067.1"/>
</dbReference>
<evidence type="ECO:0000256" key="3">
    <source>
        <dbReference type="ARBA" id="ARBA00022989"/>
    </source>
</evidence>
<dbReference type="InterPro" id="IPR050174">
    <property type="entry name" value="Protocadherin/Cadherin-CA"/>
</dbReference>